<name>A0AAW3X2C6_SERFO</name>
<dbReference type="EMBL" id="JACNYO010000077">
    <property type="protein sequence ID" value="MBC3215957.1"/>
    <property type="molecule type" value="Genomic_DNA"/>
</dbReference>
<evidence type="ECO:0000313" key="3">
    <source>
        <dbReference type="EMBL" id="MBC3215957.1"/>
    </source>
</evidence>
<comment type="caution">
    <text evidence="3">The sequence shown here is derived from an EMBL/GenBank/DDBJ whole genome shotgun (WGS) entry which is preliminary data.</text>
</comment>
<dbReference type="PANTHER" id="PTHR33420">
    <property type="entry name" value="FIMBRIAL SUBUNIT ELFA-RELATED"/>
    <property type="match status" value="1"/>
</dbReference>
<dbReference type="Gene3D" id="2.60.40.1090">
    <property type="entry name" value="Fimbrial-type adhesion domain"/>
    <property type="match status" value="1"/>
</dbReference>
<dbReference type="RefSeq" id="WP_179254067.1">
    <property type="nucleotide sequence ID" value="NZ_JACBIV010000067.1"/>
</dbReference>
<proteinExistence type="predicted"/>
<evidence type="ECO:0000313" key="4">
    <source>
        <dbReference type="Proteomes" id="UP000659084"/>
    </source>
</evidence>
<dbReference type="SUPFAM" id="SSF49401">
    <property type="entry name" value="Bacterial adhesins"/>
    <property type="match status" value="1"/>
</dbReference>
<dbReference type="InterPro" id="IPR000259">
    <property type="entry name" value="Adhesion_dom_fimbrial"/>
</dbReference>
<dbReference type="GO" id="GO:0043709">
    <property type="term" value="P:cell adhesion involved in single-species biofilm formation"/>
    <property type="evidence" value="ECO:0007669"/>
    <property type="project" value="TreeGrafter"/>
</dbReference>
<dbReference type="GO" id="GO:0009289">
    <property type="term" value="C:pilus"/>
    <property type="evidence" value="ECO:0007669"/>
    <property type="project" value="InterPro"/>
</dbReference>
<dbReference type="Proteomes" id="UP000659084">
    <property type="component" value="Unassembled WGS sequence"/>
</dbReference>
<feature type="chain" id="PRO_5043778085" evidence="1">
    <location>
        <begin position="24"/>
        <end position="161"/>
    </location>
</feature>
<organism evidence="3 4">
    <name type="scientific">Serratia fonticola</name>
    <dbReference type="NCBI Taxonomy" id="47917"/>
    <lineage>
        <taxon>Bacteria</taxon>
        <taxon>Pseudomonadati</taxon>
        <taxon>Pseudomonadota</taxon>
        <taxon>Gammaproteobacteria</taxon>
        <taxon>Enterobacterales</taxon>
        <taxon>Yersiniaceae</taxon>
        <taxon>Serratia</taxon>
    </lineage>
</organism>
<accession>A0AAW3X2C6</accession>
<feature type="signal peptide" evidence="1">
    <location>
        <begin position="1"/>
        <end position="23"/>
    </location>
</feature>
<dbReference type="AlphaFoldDB" id="A0AAW3X2C6"/>
<dbReference type="InterPro" id="IPR008966">
    <property type="entry name" value="Adhesion_dom_sf"/>
</dbReference>
<feature type="domain" description="Fimbrial-type adhesion" evidence="2">
    <location>
        <begin position="27"/>
        <end position="161"/>
    </location>
</feature>
<sequence>MSRISIPVMVMMVLVVSSSPALAVDVQFSGTLQEPPPCEINNGNLIDVDFGSKVGVGKVNGVNYKQGVAYTITCAPGAPAWSLGLSFNGTETAFDSAAVQTDKNGLGIRLLHNGVPFTMNTRMPINAGAPPILEAVPVKDPAVTLTDGAFEATATLLADYQ</sequence>
<dbReference type="InterPro" id="IPR050263">
    <property type="entry name" value="Bact_Fimbrial_Adh_Pro"/>
</dbReference>
<keyword evidence="1" id="KW-0732">Signal</keyword>
<protein>
    <submittedName>
        <fullName evidence="3">Fimbrial protein</fullName>
    </submittedName>
</protein>
<gene>
    <name evidence="3" type="ORF">H8J20_27995</name>
</gene>
<evidence type="ECO:0000259" key="2">
    <source>
        <dbReference type="Pfam" id="PF00419"/>
    </source>
</evidence>
<dbReference type="Pfam" id="PF00419">
    <property type="entry name" value="Fimbrial"/>
    <property type="match status" value="1"/>
</dbReference>
<dbReference type="PANTHER" id="PTHR33420:SF33">
    <property type="entry name" value="MINOR FIMBRIAL SUBUNIT"/>
    <property type="match status" value="1"/>
</dbReference>
<dbReference type="InterPro" id="IPR036937">
    <property type="entry name" value="Adhesion_dom_fimbrial_sf"/>
</dbReference>
<reference evidence="3" key="1">
    <citation type="submission" date="2020-08" db="EMBL/GenBank/DDBJ databases">
        <title>Food and environmental bacterial isolates.</title>
        <authorList>
            <person name="Richter L."/>
            <person name="Du Plessis E.M."/>
            <person name="Duvenage S."/>
            <person name="Allam M."/>
            <person name="Korsten L."/>
        </authorList>
    </citation>
    <scope>NUCLEOTIDE SEQUENCE</scope>
    <source>
        <strain evidence="3">UPMP2127</strain>
    </source>
</reference>
<evidence type="ECO:0000256" key="1">
    <source>
        <dbReference type="SAM" id="SignalP"/>
    </source>
</evidence>